<evidence type="ECO:0000313" key="1">
    <source>
        <dbReference type="EMBL" id="KAH7974050.1"/>
    </source>
</evidence>
<name>A0ACB8DNE9_DERSI</name>
<proteinExistence type="predicted"/>
<protein>
    <submittedName>
        <fullName evidence="1">Uncharacterized protein</fullName>
    </submittedName>
</protein>
<reference evidence="1" key="1">
    <citation type="submission" date="2020-05" db="EMBL/GenBank/DDBJ databases">
        <title>Large-scale comparative analyses of tick genomes elucidate their genetic diversity and vector capacities.</title>
        <authorList>
            <person name="Jia N."/>
            <person name="Wang J."/>
            <person name="Shi W."/>
            <person name="Du L."/>
            <person name="Sun Y."/>
            <person name="Zhan W."/>
            <person name="Jiang J."/>
            <person name="Wang Q."/>
            <person name="Zhang B."/>
            <person name="Ji P."/>
            <person name="Sakyi L.B."/>
            <person name="Cui X."/>
            <person name="Yuan T."/>
            <person name="Jiang B."/>
            <person name="Yang W."/>
            <person name="Lam T.T.-Y."/>
            <person name="Chang Q."/>
            <person name="Ding S."/>
            <person name="Wang X."/>
            <person name="Zhu J."/>
            <person name="Ruan X."/>
            <person name="Zhao L."/>
            <person name="Wei J."/>
            <person name="Que T."/>
            <person name="Du C."/>
            <person name="Cheng J."/>
            <person name="Dai P."/>
            <person name="Han X."/>
            <person name="Huang E."/>
            <person name="Gao Y."/>
            <person name="Liu J."/>
            <person name="Shao H."/>
            <person name="Ye R."/>
            <person name="Li L."/>
            <person name="Wei W."/>
            <person name="Wang X."/>
            <person name="Wang C."/>
            <person name="Yang T."/>
            <person name="Huo Q."/>
            <person name="Li W."/>
            <person name="Guo W."/>
            <person name="Chen H."/>
            <person name="Zhou L."/>
            <person name="Ni X."/>
            <person name="Tian J."/>
            <person name="Zhou Y."/>
            <person name="Sheng Y."/>
            <person name="Liu T."/>
            <person name="Pan Y."/>
            <person name="Xia L."/>
            <person name="Li J."/>
            <person name="Zhao F."/>
            <person name="Cao W."/>
        </authorList>
    </citation>
    <scope>NUCLEOTIDE SEQUENCE</scope>
    <source>
        <strain evidence="1">Dsil-2018</strain>
    </source>
</reference>
<comment type="caution">
    <text evidence="1">The sequence shown here is derived from an EMBL/GenBank/DDBJ whole genome shotgun (WGS) entry which is preliminary data.</text>
</comment>
<accession>A0ACB8DNE9</accession>
<keyword evidence="2" id="KW-1185">Reference proteome</keyword>
<dbReference type="EMBL" id="CM023479">
    <property type="protein sequence ID" value="KAH7974050.1"/>
    <property type="molecule type" value="Genomic_DNA"/>
</dbReference>
<sequence length="662" mass="75770">MASANMTKTKRKKDKASGEKVSREEEVDDWVLCTGCERWIERAETPFVTNEEAEAAISFLCRMCERMSIMRDEFELRSKQESETWKLAIDSLTTRFEAHITTRDNEREAFLAKLAEERSAREALQEQVEVMQRALDKIDAEKEKESETWKLAIDCLTARLEAQVTTRENESQESEAWKLAIENLTTRFEAHVTTKDNEREALLAKLAEARNTREALQEQVEARQRAADKIDVEEVNNIDTEATTSDNRRLRQKEKRKRRCQTRAEGSPIPMAYSQKQVTPDMESTHPSAFMYGDGNALRMKHAVLRTTAWNRRVHCRTKTDATLVETMEAIDTAADVWKATAAIVVLHAGLSDIRGNDSPPHDTAERLKSQITIWKERAKGHFFVVYGVPDVGPRDDALRVKCESWNRSLHQVCSDVGTRVEFMSVTKVLQDKMRDTSYSDYAAGQLGQRLGRRFCAFLGLRPAVNPQQRTWGVNPTTTIISAGVSTQWSRRLYSLCRKFSLFTDPVQEDSERKWSMEVRTRVQEAETSMWQSAMDQKSSLALYRVHKSTISVERLYDNSAGSALLFETRAGALRTKVYRRRFDQSVDDSTVQCRACGDDEENIEHIVLRCDRLCPRQPEGTTLPEALGFVEARNDQNTNVRPLSATSITKARLLKWWSGRQ</sequence>
<gene>
    <name evidence="1" type="ORF">HPB49_008944</name>
</gene>
<organism evidence="1 2">
    <name type="scientific">Dermacentor silvarum</name>
    <name type="common">Tick</name>
    <dbReference type="NCBI Taxonomy" id="543639"/>
    <lineage>
        <taxon>Eukaryota</taxon>
        <taxon>Metazoa</taxon>
        <taxon>Ecdysozoa</taxon>
        <taxon>Arthropoda</taxon>
        <taxon>Chelicerata</taxon>
        <taxon>Arachnida</taxon>
        <taxon>Acari</taxon>
        <taxon>Parasitiformes</taxon>
        <taxon>Ixodida</taxon>
        <taxon>Ixodoidea</taxon>
        <taxon>Ixodidae</taxon>
        <taxon>Rhipicephalinae</taxon>
        <taxon>Dermacentor</taxon>
    </lineage>
</organism>
<dbReference type="Proteomes" id="UP000821865">
    <property type="component" value="Chromosome 10"/>
</dbReference>
<evidence type="ECO:0000313" key="2">
    <source>
        <dbReference type="Proteomes" id="UP000821865"/>
    </source>
</evidence>